<feature type="region of interest" description="Disordered" evidence="9">
    <location>
        <begin position="244"/>
        <end position="266"/>
    </location>
</feature>
<organism evidence="12 13">
    <name type="scientific">Tetracentron sinense</name>
    <name type="common">Spur-leaf</name>
    <dbReference type="NCBI Taxonomy" id="13715"/>
    <lineage>
        <taxon>Eukaryota</taxon>
        <taxon>Viridiplantae</taxon>
        <taxon>Streptophyta</taxon>
        <taxon>Embryophyta</taxon>
        <taxon>Tracheophyta</taxon>
        <taxon>Spermatophyta</taxon>
        <taxon>Magnoliopsida</taxon>
        <taxon>Trochodendrales</taxon>
        <taxon>Trochodendraceae</taxon>
        <taxon>Tetracentron</taxon>
    </lineage>
</organism>
<dbReference type="AlphaFoldDB" id="A0A835DFC0"/>
<dbReference type="Proteomes" id="UP000655225">
    <property type="component" value="Unassembled WGS sequence"/>
</dbReference>
<dbReference type="FunFam" id="1.10.357.30:FF:000002">
    <property type="entry name" value="Exocyst complex component"/>
    <property type="match status" value="1"/>
</dbReference>
<evidence type="ECO:0000256" key="1">
    <source>
        <dbReference type="ARBA" id="ARBA00004514"/>
    </source>
</evidence>
<dbReference type="InterPro" id="IPR046361">
    <property type="entry name" value="EXOC6/Sec15_C"/>
</dbReference>
<gene>
    <name evidence="12" type="ORF">HHK36_017120</name>
</gene>
<evidence type="ECO:0000313" key="13">
    <source>
        <dbReference type="Proteomes" id="UP000655225"/>
    </source>
</evidence>
<keyword evidence="5" id="KW-0963">Cytoplasm</keyword>
<dbReference type="GO" id="GO:0005829">
    <property type="term" value="C:cytosol"/>
    <property type="evidence" value="ECO:0007669"/>
    <property type="project" value="UniProtKB-SubCell"/>
</dbReference>
<dbReference type="InterPro" id="IPR042045">
    <property type="entry name" value="EXOC6/Sec15_C_dom1"/>
</dbReference>
<name>A0A835DFC0_TETSI</name>
<dbReference type="InterPro" id="IPR007225">
    <property type="entry name" value="EXOC6/Sec15"/>
</dbReference>
<dbReference type="Pfam" id="PF04091">
    <property type="entry name" value="Sec15_C"/>
    <property type="match status" value="1"/>
</dbReference>
<dbReference type="EMBL" id="JABCRI010000011">
    <property type="protein sequence ID" value="KAF8398194.1"/>
    <property type="molecule type" value="Genomic_DNA"/>
</dbReference>
<accession>A0A835DFC0</accession>
<evidence type="ECO:0000313" key="12">
    <source>
        <dbReference type="EMBL" id="KAF8398194.1"/>
    </source>
</evidence>
<evidence type="ECO:0000256" key="4">
    <source>
        <dbReference type="ARBA" id="ARBA00022483"/>
    </source>
</evidence>
<evidence type="ECO:0000256" key="7">
    <source>
        <dbReference type="ARBA" id="ARBA00053307"/>
    </source>
</evidence>
<dbReference type="GO" id="GO:0006893">
    <property type="term" value="P:Golgi to plasma membrane transport"/>
    <property type="evidence" value="ECO:0007669"/>
    <property type="project" value="TreeGrafter"/>
</dbReference>
<comment type="function">
    <text evidence="7">Component of the exocyst complex involved in the docking of exocytic vesicles with fusion sites on the plasma membrane during regulated or polarized secretion. Involved in polarized cell growth and organ morphogenesis. During cytokinesis, involved in cell plate initiation, cell plate maturation and formation of new primary cell wall.</text>
</comment>
<dbReference type="GO" id="GO:0060321">
    <property type="term" value="P:acceptance of pollen"/>
    <property type="evidence" value="ECO:0007669"/>
    <property type="project" value="UniProtKB-ARBA"/>
</dbReference>
<evidence type="ECO:0000256" key="9">
    <source>
        <dbReference type="SAM" id="MobiDB-lite"/>
    </source>
</evidence>
<dbReference type="GO" id="GO:0009860">
    <property type="term" value="P:pollen tube growth"/>
    <property type="evidence" value="ECO:0007669"/>
    <property type="project" value="UniProtKB-ARBA"/>
</dbReference>
<evidence type="ECO:0000256" key="8">
    <source>
        <dbReference type="PIRNR" id="PIRNR025007"/>
    </source>
</evidence>
<dbReference type="Gene3D" id="1.20.58.670">
    <property type="entry name" value="Dsl1p vesicle tethering complex, Tip20p subunit, domain D"/>
    <property type="match status" value="1"/>
</dbReference>
<feature type="domain" description="Exocyst complex component EXOC6/Sec15 N-terminal" evidence="11">
    <location>
        <begin position="74"/>
        <end position="243"/>
    </location>
</feature>
<dbReference type="InterPro" id="IPR048359">
    <property type="entry name" value="EXOC6_Sec15_N"/>
</dbReference>
<keyword evidence="13" id="KW-1185">Reference proteome</keyword>
<dbReference type="InterPro" id="IPR042044">
    <property type="entry name" value="EXOC6PINT-1/Sec15/Tip20_C_dom2"/>
</dbReference>
<dbReference type="GO" id="GO:0016020">
    <property type="term" value="C:membrane"/>
    <property type="evidence" value="ECO:0007669"/>
    <property type="project" value="TreeGrafter"/>
</dbReference>
<protein>
    <recommendedName>
        <fullName evidence="8">Exocyst complex component</fullName>
    </recommendedName>
</protein>
<evidence type="ECO:0000256" key="5">
    <source>
        <dbReference type="ARBA" id="ARBA00022490"/>
    </source>
</evidence>
<dbReference type="PANTHER" id="PTHR12702">
    <property type="entry name" value="SEC15"/>
    <property type="match status" value="1"/>
</dbReference>
<comment type="similarity">
    <text evidence="2 8">Belongs to the SEC15 family.</text>
</comment>
<dbReference type="GO" id="GO:0009846">
    <property type="term" value="P:pollen germination"/>
    <property type="evidence" value="ECO:0007669"/>
    <property type="project" value="UniProtKB-ARBA"/>
</dbReference>
<sequence length="814" mass="92455">MVTFFGFLCVIAKKEGPLAIHLTMHAKPRRRTVTENGDGGEDLVLATSVGNGEDLGPIVRHAFEMGRPEALLHQLKNVAKKKEVEIEELCKLHYEEFITAVDQLRGVLVDAEELKSELSSDNFRLQEVGSSLLLKLEELLESFSVKKNITGAIQMSKICVEVLVLCVKCNQHISEGRFYPALKTLDLIERNYLHNVPIKALQKVIEKRIPVIRSHIEKKVCSDFNEWLVQIRITAGNIGQTAIGQATSARQKDEEMRARQREAEEHSRSGLGDFVYSLDVDEIDEDSVLKFDLTPVYRAYHIHTYLGIQDQFCEYYFKNRLLQLNSDFEISSIQPFSKSPQTFVAQIAGYFIVEDRVLRTAVGLLSANQFETIWETAVAKMTSVLEEQFSHMDSASASDLLLIKDNVTLLGATLRRYGYEVGPLLEVLDKSRDKYHEILLEECRQQMVNVLANDTYEQMVIKTEEEYNMNVFSYHLQTSDIMPAFPYIVPFSSTVPNACRIVKSFIKDSVGFLSYGSHINFFDIVKKFLDKLLIEVLNEALLKVIHSYTTVVSQAMQIAANITVLERACDFFLRQAAQHCGIPVRSFERLHAGLTAKAVLKTSKDEAYHALLNLVNSKVDEFMALTGNINWTMEEIPEDENDYINEVVLYLDTLLSTAQQILPLDALHNVGSGALEHISNSIVGALLSDSVKRFNMNAVMGIDNDLKMLESFADERFHSTGLNEIHKEGSLRDCLIEARQMIDLLLSSQPENFMNPVIREKHYNTLDYKKVASICEKFKDAPDRLFGSLSSRNTKQNARKKSMDMLKRRLRDFN</sequence>
<dbReference type="GO" id="GO:0006886">
    <property type="term" value="P:intracellular protein transport"/>
    <property type="evidence" value="ECO:0007669"/>
    <property type="project" value="InterPro"/>
</dbReference>
<feature type="domain" description="Exocyst complex subunit EXOC6/Sec15 C-terminal" evidence="10">
    <location>
        <begin position="423"/>
        <end position="777"/>
    </location>
</feature>
<dbReference type="GO" id="GO:0000145">
    <property type="term" value="C:exocyst"/>
    <property type="evidence" value="ECO:0007669"/>
    <property type="project" value="UniProtKB-UniRule"/>
</dbReference>
<dbReference type="PIRSF" id="PIRSF025007">
    <property type="entry name" value="Sec15"/>
    <property type="match status" value="1"/>
</dbReference>
<evidence type="ECO:0000256" key="2">
    <source>
        <dbReference type="ARBA" id="ARBA00007944"/>
    </source>
</evidence>
<evidence type="ECO:0000259" key="10">
    <source>
        <dbReference type="Pfam" id="PF04091"/>
    </source>
</evidence>
<keyword evidence="3 8" id="KW-0813">Transport</keyword>
<keyword evidence="4 8" id="KW-0268">Exocytosis</keyword>
<dbReference type="GO" id="GO:0090522">
    <property type="term" value="P:vesicle tethering involved in exocytosis"/>
    <property type="evidence" value="ECO:0007669"/>
    <property type="project" value="UniProtKB-UniRule"/>
</dbReference>
<evidence type="ECO:0000256" key="6">
    <source>
        <dbReference type="ARBA" id="ARBA00023054"/>
    </source>
</evidence>
<proteinExistence type="inferred from homology"/>
<evidence type="ECO:0000256" key="3">
    <source>
        <dbReference type="ARBA" id="ARBA00022448"/>
    </source>
</evidence>
<keyword evidence="6" id="KW-0175">Coiled coil</keyword>
<dbReference type="Pfam" id="PF20651">
    <property type="entry name" value="EXOC6_Sec15_N"/>
    <property type="match status" value="1"/>
</dbReference>
<reference evidence="12 13" key="1">
    <citation type="submission" date="2020-04" db="EMBL/GenBank/DDBJ databases">
        <title>Plant Genome Project.</title>
        <authorList>
            <person name="Zhang R.-G."/>
        </authorList>
    </citation>
    <scope>NUCLEOTIDE SEQUENCE [LARGE SCALE GENOMIC DNA]</scope>
    <source>
        <strain evidence="12">YNK0</strain>
        <tissue evidence="12">Leaf</tissue>
    </source>
</reference>
<dbReference type="FunFam" id="1.20.58.670:FF:000002">
    <property type="entry name" value="Exocyst complex component"/>
    <property type="match status" value="1"/>
</dbReference>
<evidence type="ECO:0000259" key="11">
    <source>
        <dbReference type="Pfam" id="PF20651"/>
    </source>
</evidence>
<feature type="compositionally biased region" description="Basic and acidic residues" evidence="9">
    <location>
        <begin position="250"/>
        <end position="266"/>
    </location>
</feature>
<dbReference type="OMA" id="QPENFAD"/>
<dbReference type="Gene3D" id="1.10.357.30">
    <property type="entry name" value="Exocyst complex subunit Sec15 C-terminal domain, N-terminal subdomain"/>
    <property type="match status" value="1"/>
</dbReference>
<comment type="subcellular location">
    <subcellularLocation>
        <location evidence="1">Cytoplasm</location>
        <location evidence="1">Cytosol</location>
    </subcellularLocation>
</comment>
<dbReference type="OrthoDB" id="10267033at2759"/>
<comment type="caution">
    <text evidence="12">The sequence shown here is derived from an EMBL/GenBank/DDBJ whole genome shotgun (WGS) entry which is preliminary data.</text>
</comment>
<dbReference type="PANTHER" id="PTHR12702:SF0">
    <property type="entry name" value="EXOCYST COMPLEX COMPONENT 6"/>
    <property type="match status" value="1"/>
</dbReference>